<dbReference type="HOGENOM" id="CLU_055687_0_0_1"/>
<dbReference type="OrthoDB" id="37659at2759"/>
<feature type="compositionally biased region" description="Low complexity" evidence="1">
    <location>
        <begin position="36"/>
        <end position="63"/>
    </location>
</feature>
<feature type="region of interest" description="Disordered" evidence="1">
    <location>
        <begin position="36"/>
        <end position="115"/>
    </location>
</feature>
<organism evidence="2 3">
    <name type="scientific">Stachybotrys chlorohalonatus (strain IBT 40285)</name>
    <dbReference type="NCBI Taxonomy" id="1283841"/>
    <lineage>
        <taxon>Eukaryota</taxon>
        <taxon>Fungi</taxon>
        <taxon>Dikarya</taxon>
        <taxon>Ascomycota</taxon>
        <taxon>Pezizomycotina</taxon>
        <taxon>Sordariomycetes</taxon>
        <taxon>Hypocreomycetidae</taxon>
        <taxon>Hypocreales</taxon>
        <taxon>Stachybotryaceae</taxon>
        <taxon>Stachybotrys</taxon>
    </lineage>
</organism>
<proteinExistence type="predicted"/>
<evidence type="ECO:0000256" key="1">
    <source>
        <dbReference type="SAM" id="MobiDB-lite"/>
    </source>
</evidence>
<accession>A0A084QEQ3</accession>
<evidence type="ECO:0000313" key="3">
    <source>
        <dbReference type="Proteomes" id="UP000028524"/>
    </source>
</evidence>
<reference evidence="2 3" key="1">
    <citation type="journal article" date="2014" name="BMC Genomics">
        <title>Comparative genome sequencing reveals chemotype-specific gene clusters in the toxigenic black mold Stachybotrys.</title>
        <authorList>
            <person name="Semeiks J."/>
            <person name="Borek D."/>
            <person name="Otwinowski Z."/>
            <person name="Grishin N.V."/>
        </authorList>
    </citation>
    <scope>NUCLEOTIDE SEQUENCE [LARGE SCALE GENOMIC DNA]</scope>
    <source>
        <strain evidence="2 3">IBT 40285</strain>
    </source>
</reference>
<dbReference type="EMBL" id="KL660796">
    <property type="protein sequence ID" value="KFA62438.1"/>
    <property type="molecule type" value="Genomic_DNA"/>
</dbReference>
<evidence type="ECO:0000313" key="2">
    <source>
        <dbReference type="EMBL" id="KFA62438.1"/>
    </source>
</evidence>
<keyword evidence="3" id="KW-1185">Reference proteome</keyword>
<dbReference type="InParanoid" id="A0A084QEQ3"/>
<dbReference type="Proteomes" id="UP000028524">
    <property type="component" value="Unassembled WGS sequence"/>
</dbReference>
<sequence length="345" mass="36702">MSDDKRIQSQGISMTSTGSAATIAKASWSFSGTFSMSASASTTTSTSWTSSSRTAASQSSSTSYIDSGQRRESTSSRKSRRPTVDSPFDFGPVRSSSFSVEEVSDDDEPAKPLPIAIPQTQPLATAAFVKGFPRSLRNYDIRRSAWLSFVDTVSGFLDASVSQQAMNHAMDVATHISKRPQKLATNVATRTAAIGQEIGSSAKQGNLFGVAAGVIKGTVSIPLNVVMSTTTAVLGLPISTAVAVSKKPPTPRERATAYLAVANQEWLIPRRLYAGIVDTKELGDLLEVPISTLPVVEEAGDDDGEKTEEKQFNVLQGHVQELKVKEGPPAQVGDETLWLVVTSIS</sequence>
<dbReference type="STRING" id="1283841.A0A084QEQ3"/>
<name>A0A084QEQ3_STAC4</name>
<dbReference type="AlphaFoldDB" id="A0A084QEQ3"/>
<protein>
    <submittedName>
        <fullName evidence="2">Uncharacterized protein</fullName>
    </submittedName>
</protein>
<dbReference type="OMA" id="TIAKASW"/>
<gene>
    <name evidence="2" type="ORF">S40285_06091</name>
</gene>